<dbReference type="InterPro" id="IPR008979">
    <property type="entry name" value="Galactose-bd-like_sf"/>
</dbReference>
<evidence type="ECO:0000256" key="2">
    <source>
        <dbReference type="SAM" id="SignalP"/>
    </source>
</evidence>
<dbReference type="InterPro" id="IPR023296">
    <property type="entry name" value="Glyco_hydro_beta-prop_sf"/>
</dbReference>
<dbReference type="RefSeq" id="WP_221640244.1">
    <property type="nucleotide sequence ID" value="NZ_VFOZ01000001.1"/>
</dbReference>
<proteinExistence type="predicted"/>
<keyword evidence="4" id="KW-1185">Reference proteome</keyword>
<organism evidence="3 4">
    <name type="scientific">Actinoallomurus bryophytorum</name>
    <dbReference type="NCBI Taxonomy" id="1490222"/>
    <lineage>
        <taxon>Bacteria</taxon>
        <taxon>Bacillati</taxon>
        <taxon>Actinomycetota</taxon>
        <taxon>Actinomycetes</taxon>
        <taxon>Streptosporangiales</taxon>
        <taxon>Thermomonosporaceae</taxon>
        <taxon>Actinoallomurus</taxon>
    </lineage>
</organism>
<dbReference type="Gene3D" id="2.60.120.260">
    <property type="entry name" value="Galactose-binding domain-like"/>
    <property type="match status" value="2"/>
</dbReference>
<name>A0A543CTP1_9ACTN</name>
<accession>A0A543CTP1</accession>
<dbReference type="Gene3D" id="2.115.10.20">
    <property type="entry name" value="Glycosyl hydrolase domain, family 43"/>
    <property type="match status" value="2"/>
</dbReference>
<dbReference type="EMBL" id="VFOZ01000001">
    <property type="protein sequence ID" value="TQM00465.1"/>
    <property type="molecule type" value="Genomic_DNA"/>
</dbReference>
<evidence type="ECO:0000313" key="4">
    <source>
        <dbReference type="Proteomes" id="UP000316096"/>
    </source>
</evidence>
<dbReference type="AlphaFoldDB" id="A0A543CTP1"/>
<reference evidence="3 4" key="1">
    <citation type="submission" date="2019-06" db="EMBL/GenBank/DDBJ databases">
        <title>Sequencing the genomes of 1000 actinobacteria strains.</title>
        <authorList>
            <person name="Klenk H.-P."/>
        </authorList>
    </citation>
    <scope>NUCLEOTIDE SEQUENCE [LARGE SCALE GENOMIC DNA]</scope>
    <source>
        <strain evidence="3 4">DSM 102200</strain>
    </source>
</reference>
<feature type="chain" id="PRO_5021877151" evidence="2">
    <location>
        <begin position="33"/>
        <end position="813"/>
    </location>
</feature>
<dbReference type="SUPFAM" id="SSF75005">
    <property type="entry name" value="Arabinanase/levansucrase/invertase"/>
    <property type="match status" value="2"/>
</dbReference>
<evidence type="ECO:0000256" key="1">
    <source>
        <dbReference type="SAM" id="MobiDB-lite"/>
    </source>
</evidence>
<protein>
    <submittedName>
        <fullName evidence="3">Uncharacterized protein</fullName>
    </submittedName>
</protein>
<feature type="signal peptide" evidence="2">
    <location>
        <begin position="1"/>
        <end position="32"/>
    </location>
</feature>
<sequence>MMRNRAPRTARLGLGVALVCCSLAALPLTASAASWTGSRLVPDPGFEESTSSAARWSVSGQSGAVSVVSSPVHGGHVAARIADTSADEGVSLRSEHLAASPGEELTASAWVDRVSGQGGYLYLEFWKADGTTRVSAVSTAAGTGTGWQQLTARGVVPDDAVTATVLAYSNVADQGTTVWDDTTVTTLPPPARRVPNAGFEEPREGTRPTEWTVSAPGGSATVVTSGAHSGLRALRIADNSTTGEVSALSRAVPVTAGETITASAWASGTTGSLYLEFRRSDGTRIEPPSKVDVGTGSGWKKVTVAAAAPSDATTTSVRLYDDQKSTGTTTWDDVVLRSSLDSAYAEAVGTGTVLFVGDQRVESYANVTRSVHPGTKTGDPALASVGTGVVLAGGAWDGNPRVSGTVLPAPGGGYRMWYTAADGSTCGYCTGYAESTDGIHWDRSMETHSVYPYGPGGVVANPASTGPRYYMLHSHGPDSPQSDHYYAAQSNDGKTWTEMNSGNPVINGWDVVNVTYDPSTSRYVAMTKQYPVGYVANTNPAGPRTVWMSTSTDFVHWTSPRPSFAADLRDDAAITDPAPSGHARWSEVYGMPAIRYGEQYLGLPWVFDITDSPTTLADPGPDKGRQHVELASSQDLLNWSRPSLGNLIAPGAAGSWDWGWDMTGTTLLTVGDQVRLYYAAFAGQHSCSAGDVSAGLCTTPFGNSRVGLVTWPKDRFASFHAGAGGGSVTTRTLSPSGSRLTVNVAPGSGSLRVEVLDADGNPISGYTATDATPITSDTLGTAVGWGSRTTLPAGPIRLRFDLTAGDLYSYTIS</sequence>
<keyword evidence="2" id="KW-0732">Signal</keyword>
<dbReference type="CDD" id="cd15482">
    <property type="entry name" value="Sialidase_non-viral"/>
    <property type="match status" value="1"/>
</dbReference>
<feature type="region of interest" description="Disordered" evidence="1">
    <location>
        <begin position="189"/>
        <end position="209"/>
    </location>
</feature>
<dbReference type="Proteomes" id="UP000316096">
    <property type="component" value="Unassembled WGS sequence"/>
</dbReference>
<comment type="caution">
    <text evidence="3">The sequence shown here is derived from an EMBL/GenBank/DDBJ whole genome shotgun (WGS) entry which is preliminary data.</text>
</comment>
<gene>
    <name evidence="3" type="ORF">FB559_6178</name>
</gene>
<evidence type="ECO:0000313" key="3">
    <source>
        <dbReference type="EMBL" id="TQM00465.1"/>
    </source>
</evidence>
<dbReference type="SUPFAM" id="SSF49785">
    <property type="entry name" value="Galactose-binding domain-like"/>
    <property type="match status" value="2"/>
</dbReference>